<dbReference type="EMBL" id="BMMW01000003">
    <property type="protein sequence ID" value="GGK59812.1"/>
    <property type="molecule type" value="Genomic_DNA"/>
</dbReference>
<dbReference type="Proteomes" id="UP000612956">
    <property type="component" value="Unassembled WGS sequence"/>
</dbReference>
<proteinExistence type="predicted"/>
<evidence type="ECO:0000313" key="3">
    <source>
        <dbReference type="Proteomes" id="UP000612956"/>
    </source>
</evidence>
<protein>
    <recommendedName>
        <fullName evidence="1">Restriction endonuclease type II-like domain-containing protein</fullName>
    </recommendedName>
</protein>
<sequence length="299" mass="33344">MLTDLSYPRGTIDRMGDKQTEPFIGSWAVEAGVMTRWELRKNFARVAPNTYVPRGHQMDAIDRAKAAVHWTKGQGVLIGRSAAALHGTKWIADDTRAEIAVRTFRRTPEWISATQHRIPSADRCFVGDYPVTTPIRTAFDLSCRLPEHEAVPVLDALCRATALTPGAVIDFCDQHPGERGCAIARTTLAHVDPGAESPPESLTRLCIVNSGLPAPETQIVIRDQFGAFIARIDMGWREARVGVEYDGAQHWTDPAQRTKDIDRIALLEAQGWRIIRVSANLLYARPHVFLDRIHQALNR</sequence>
<organism evidence="2 3">
    <name type="scientific">Nocardia camponoti</name>
    <dbReference type="NCBI Taxonomy" id="1616106"/>
    <lineage>
        <taxon>Bacteria</taxon>
        <taxon>Bacillati</taxon>
        <taxon>Actinomycetota</taxon>
        <taxon>Actinomycetes</taxon>
        <taxon>Mycobacteriales</taxon>
        <taxon>Nocardiaceae</taxon>
        <taxon>Nocardia</taxon>
    </lineage>
</organism>
<gene>
    <name evidence="2" type="ORF">GCM10011591_35070</name>
</gene>
<dbReference type="SUPFAM" id="SSF52980">
    <property type="entry name" value="Restriction endonuclease-like"/>
    <property type="match status" value="1"/>
</dbReference>
<keyword evidence="3" id="KW-1185">Reference proteome</keyword>
<accession>A0A917QP62</accession>
<dbReference type="InterPro" id="IPR011335">
    <property type="entry name" value="Restrct_endonuc-II-like"/>
</dbReference>
<dbReference type="Pfam" id="PF18741">
    <property type="entry name" value="MTES_1575"/>
    <property type="match status" value="1"/>
</dbReference>
<reference evidence="2" key="1">
    <citation type="journal article" date="2014" name="Int. J. Syst. Evol. Microbiol.">
        <title>Complete genome sequence of Corynebacterium casei LMG S-19264T (=DSM 44701T), isolated from a smear-ripened cheese.</title>
        <authorList>
            <consortium name="US DOE Joint Genome Institute (JGI-PGF)"/>
            <person name="Walter F."/>
            <person name="Albersmeier A."/>
            <person name="Kalinowski J."/>
            <person name="Ruckert C."/>
        </authorList>
    </citation>
    <scope>NUCLEOTIDE SEQUENCE</scope>
    <source>
        <strain evidence="2">CGMCC 4.7278</strain>
    </source>
</reference>
<dbReference type="Gene3D" id="3.40.960.10">
    <property type="entry name" value="VSR Endonuclease"/>
    <property type="match status" value="1"/>
</dbReference>
<feature type="domain" description="Restriction endonuclease type II-like" evidence="1">
    <location>
        <begin position="221"/>
        <end position="297"/>
    </location>
</feature>
<comment type="caution">
    <text evidence="2">The sequence shown here is derived from an EMBL/GenBank/DDBJ whole genome shotgun (WGS) entry which is preliminary data.</text>
</comment>
<dbReference type="InterPro" id="IPR049468">
    <property type="entry name" value="Restrct_endonuc-II-like_dom"/>
</dbReference>
<dbReference type="AlphaFoldDB" id="A0A917QP62"/>
<evidence type="ECO:0000259" key="1">
    <source>
        <dbReference type="Pfam" id="PF18741"/>
    </source>
</evidence>
<evidence type="ECO:0000313" key="2">
    <source>
        <dbReference type="EMBL" id="GGK59812.1"/>
    </source>
</evidence>
<reference evidence="2" key="2">
    <citation type="submission" date="2020-09" db="EMBL/GenBank/DDBJ databases">
        <authorList>
            <person name="Sun Q."/>
            <person name="Zhou Y."/>
        </authorList>
    </citation>
    <scope>NUCLEOTIDE SEQUENCE</scope>
    <source>
        <strain evidence="2">CGMCC 4.7278</strain>
    </source>
</reference>
<name>A0A917QP62_9NOCA</name>